<organism evidence="2 3">
    <name type="scientific">Adineta steineri</name>
    <dbReference type="NCBI Taxonomy" id="433720"/>
    <lineage>
        <taxon>Eukaryota</taxon>
        <taxon>Metazoa</taxon>
        <taxon>Spiralia</taxon>
        <taxon>Gnathifera</taxon>
        <taxon>Rotifera</taxon>
        <taxon>Eurotatoria</taxon>
        <taxon>Bdelloidea</taxon>
        <taxon>Adinetida</taxon>
        <taxon>Adinetidae</taxon>
        <taxon>Adineta</taxon>
    </lineage>
</organism>
<dbReference type="AlphaFoldDB" id="A0A816E794"/>
<name>A0A816E794_9BILA</name>
<accession>A0A816E794</accession>
<reference evidence="2" key="1">
    <citation type="submission" date="2021-02" db="EMBL/GenBank/DDBJ databases">
        <authorList>
            <person name="Nowell W R."/>
        </authorList>
    </citation>
    <scope>NUCLEOTIDE SEQUENCE</scope>
</reference>
<evidence type="ECO:0000313" key="1">
    <source>
        <dbReference type="EMBL" id="CAF1508799.1"/>
    </source>
</evidence>
<feature type="non-terminal residue" evidence="2">
    <location>
        <position position="34"/>
    </location>
</feature>
<dbReference type="OrthoDB" id="10263073at2759"/>
<dbReference type="EMBL" id="CAJNOI010003190">
    <property type="protein sequence ID" value="CAF1508799.1"/>
    <property type="molecule type" value="Genomic_DNA"/>
</dbReference>
<dbReference type="Proteomes" id="UP000663832">
    <property type="component" value="Unassembled WGS sequence"/>
</dbReference>
<protein>
    <submittedName>
        <fullName evidence="2">Uncharacterized protein</fullName>
    </submittedName>
</protein>
<keyword evidence="3" id="KW-1185">Reference proteome</keyword>
<gene>
    <name evidence="1" type="ORF">BJG266_LOCUS43600</name>
    <name evidence="2" type="ORF">QVE165_LOCUS60535</name>
</gene>
<dbReference type="Proteomes" id="UP000663877">
    <property type="component" value="Unassembled WGS sequence"/>
</dbReference>
<evidence type="ECO:0000313" key="3">
    <source>
        <dbReference type="Proteomes" id="UP000663832"/>
    </source>
</evidence>
<proteinExistence type="predicted"/>
<dbReference type="EMBL" id="CAJNOM010003538">
    <property type="protein sequence ID" value="CAF1646708.1"/>
    <property type="molecule type" value="Genomic_DNA"/>
</dbReference>
<sequence length="34" mass="3936">MYLYPNNYEFDLEKISPTLILPEASVKMASKTDL</sequence>
<comment type="caution">
    <text evidence="2">The sequence shown here is derived from an EMBL/GenBank/DDBJ whole genome shotgun (WGS) entry which is preliminary data.</text>
</comment>
<evidence type="ECO:0000313" key="2">
    <source>
        <dbReference type="EMBL" id="CAF1646708.1"/>
    </source>
</evidence>